<protein>
    <submittedName>
        <fullName evidence="4">Glycolipid transfer protein domain-containing protein 1</fullName>
    </submittedName>
</protein>
<feature type="chain" id="PRO_5012080851" evidence="2">
    <location>
        <begin position="18"/>
        <end position="172"/>
    </location>
</feature>
<keyword evidence="5" id="KW-1185">Reference proteome</keyword>
<comment type="caution">
    <text evidence="4">The sequence shown here is derived from an EMBL/GenBank/DDBJ whole genome shotgun (WGS) entry which is preliminary data.</text>
</comment>
<feature type="domain" description="Glycolipid transfer protein" evidence="3">
    <location>
        <begin position="3"/>
        <end position="134"/>
    </location>
</feature>
<dbReference type="AlphaFoldDB" id="A0A210PTK6"/>
<dbReference type="GO" id="GO:0032691">
    <property type="term" value="P:negative regulation of interleukin-1 beta production"/>
    <property type="evidence" value="ECO:0007669"/>
    <property type="project" value="UniProtKB-ARBA"/>
</dbReference>
<organism evidence="4 5">
    <name type="scientific">Mizuhopecten yessoensis</name>
    <name type="common">Japanese scallop</name>
    <name type="synonym">Patinopecten yessoensis</name>
    <dbReference type="NCBI Taxonomy" id="6573"/>
    <lineage>
        <taxon>Eukaryota</taxon>
        <taxon>Metazoa</taxon>
        <taxon>Spiralia</taxon>
        <taxon>Lophotrochozoa</taxon>
        <taxon>Mollusca</taxon>
        <taxon>Bivalvia</taxon>
        <taxon>Autobranchia</taxon>
        <taxon>Pteriomorphia</taxon>
        <taxon>Pectinida</taxon>
        <taxon>Pectinoidea</taxon>
        <taxon>Pectinidae</taxon>
        <taxon>Mizuhopecten</taxon>
    </lineage>
</organism>
<keyword evidence="2" id="KW-0732">Signal</keyword>
<dbReference type="Gene3D" id="1.10.3520.10">
    <property type="entry name" value="Glycolipid transfer protein"/>
    <property type="match status" value="1"/>
</dbReference>
<evidence type="ECO:0000259" key="3">
    <source>
        <dbReference type="Pfam" id="PF08718"/>
    </source>
</evidence>
<dbReference type="InterPro" id="IPR014830">
    <property type="entry name" value="Glycolipid_transfer_prot_dom"/>
</dbReference>
<gene>
    <name evidence="4" type="ORF">KP79_PYT21763</name>
</gene>
<evidence type="ECO:0000256" key="1">
    <source>
        <dbReference type="ARBA" id="ARBA00007148"/>
    </source>
</evidence>
<dbReference type="EMBL" id="NEDP02005506">
    <property type="protein sequence ID" value="OWF39840.1"/>
    <property type="molecule type" value="Genomic_DNA"/>
</dbReference>
<accession>A0A210PTK6</accession>
<feature type="signal peptide" evidence="2">
    <location>
        <begin position="1"/>
        <end position="17"/>
    </location>
</feature>
<dbReference type="FunFam" id="1.10.3520.10:FF:000002">
    <property type="entry name" value="Ceramide-1-phosphate transfer protein"/>
    <property type="match status" value="1"/>
</dbReference>
<dbReference type="InterPro" id="IPR036497">
    <property type="entry name" value="GLTP_sf"/>
</dbReference>
<comment type="similarity">
    <text evidence="1">Belongs to the GLTP family.</text>
</comment>
<dbReference type="GO" id="GO:1902387">
    <property type="term" value="F:ceramide 1-phosphate binding"/>
    <property type="evidence" value="ECO:0007669"/>
    <property type="project" value="TreeGrafter"/>
</dbReference>
<reference evidence="4 5" key="1">
    <citation type="journal article" date="2017" name="Nat. Ecol. Evol.">
        <title>Scallop genome provides insights into evolution of bilaterian karyotype and development.</title>
        <authorList>
            <person name="Wang S."/>
            <person name="Zhang J."/>
            <person name="Jiao W."/>
            <person name="Li J."/>
            <person name="Xun X."/>
            <person name="Sun Y."/>
            <person name="Guo X."/>
            <person name="Huan P."/>
            <person name="Dong B."/>
            <person name="Zhang L."/>
            <person name="Hu X."/>
            <person name="Sun X."/>
            <person name="Wang J."/>
            <person name="Zhao C."/>
            <person name="Wang Y."/>
            <person name="Wang D."/>
            <person name="Huang X."/>
            <person name="Wang R."/>
            <person name="Lv J."/>
            <person name="Li Y."/>
            <person name="Zhang Z."/>
            <person name="Liu B."/>
            <person name="Lu W."/>
            <person name="Hui Y."/>
            <person name="Liang J."/>
            <person name="Zhou Z."/>
            <person name="Hou R."/>
            <person name="Li X."/>
            <person name="Liu Y."/>
            <person name="Li H."/>
            <person name="Ning X."/>
            <person name="Lin Y."/>
            <person name="Zhao L."/>
            <person name="Xing Q."/>
            <person name="Dou J."/>
            <person name="Li Y."/>
            <person name="Mao J."/>
            <person name="Guo H."/>
            <person name="Dou H."/>
            <person name="Li T."/>
            <person name="Mu C."/>
            <person name="Jiang W."/>
            <person name="Fu Q."/>
            <person name="Fu X."/>
            <person name="Miao Y."/>
            <person name="Liu J."/>
            <person name="Yu Q."/>
            <person name="Li R."/>
            <person name="Liao H."/>
            <person name="Li X."/>
            <person name="Kong Y."/>
            <person name="Jiang Z."/>
            <person name="Chourrout D."/>
            <person name="Li R."/>
            <person name="Bao Z."/>
        </authorList>
    </citation>
    <scope>NUCLEOTIDE SEQUENCE [LARGE SCALE GENOMIC DNA]</scope>
    <source>
        <strain evidence="4 5">PY_sf001</strain>
    </source>
</reference>
<dbReference type="GO" id="GO:0005829">
    <property type="term" value="C:cytosol"/>
    <property type="evidence" value="ECO:0007669"/>
    <property type="project" value="TreeGrafter"/>
</dbReference>
<dbReference type="GO" id="GO:0016020">
    <property type="term" value="C:membrane"/>
    <property type="evidence" value="ECO:0007669"/>
    <property type="project" value="TreeGrafter"/>
</dbReference>
<dbReference type="PANTHER" id="PTHR10219">
    <property type="entry name" value="GLYCOLIPID TRANSFER PROTEIN-RELATED"/>
    <property type="match status" value="1"/>
</dbReference>
<name>A0A210PTK6_MIZYE</name>
<dbReference type="SUPFAM" id="SSF110004">
    <property type="entry name" value="Glycolipid transfer protein, GLTP"/>
    <property type="match status" value="1"/>
</dbReference>
<dbReference type="Proteomes" id="UP000242188">
    <property type="component" value="Unassembled WGS sequence"/>
</dbReference>
<evidence type="ECO:0000313" key="4">
    <source>
        <dbReference type="EMBL" id="OWF39840.1"/>
    </source>
</evidence>
<dbReference type="PANTHER" id="PTHR10219:SF43">
    <property type="entry name" value="GLYCOLIPID TRANSFER PROTEIN DOMAIN-CONTAINING PROTEIN"/>
    <property type="match status" value="1"/>
</dbReference>
<proteinExistence type="inferred from homology"/>
<evidence type="ECO:0000256" key="2">
    <source>
        <dbReference type="SAM" id="SignalP"/>
    </source>
</evidence>
<dbReference type="OrthoDB" id="116883at2759"/>
<dbReference type="STRING" id="6573.A0A210PTK6"/>
<evidence type="ECO:0000313" key="5">
    <source>
        <dbReference type="Proteomes" id="UP000242188"/>
    </source>
</evidence>
<sequence length="172" mass="19850">MKRLFGLLGSIFGFVVSDVVEKIGILRDYRKSPDGEHYISVQSMIKYEVQQNITDNKKKESGSRTLLRLHRAMEFTAQLMKDVRNAEDGGKMSSITRTAYDATLSKHHPWLIRKGVHVAMYTLPSRKQLLEKIMMANDQSKVEDLMEAAKLQQQMYDVIQDIYKTEKLLNLP</sequence>
<dbReference type="Pfam" id="PF08718">
    <property type="entry name" value="GLTP"/>
    <property type="match status" value="1"/>
</dbReference>
<dbReference type="GO" id="GO:1902388">
    <property type="term" value="F:ceramide 1-phosphate transfer activity"/>
    <property type="evidence" value="ECO:0007669"/>
    <property type="project" value="TreeGrafter"/>
</dbReference>